<dbReference type="InterPro" id="IPR014776">
    <property type="entry name" value="4pyrrole_Mease_sub2"/>
</dbReference>
<evidence type="ECO:0000259" key="7">
    <source>
        <dbReference type="Pfam" id="PF00590"/>
    </source>
</evidence>
<feature type="domain" description="Tetrapyrrole methylase" evidence="7">
    <location>
        <begin position="9"/>
        <end position="215"/>
    </location>
</feature>
<dbReference type="CDD" id="cd11641">
    <property type="entry name" value="Precorrin-4_C11-MT"/>
    <property type="match status" value="1"/>
</dbReference>
<evidence type="ECO:0000313" key="9">
    <source>
        <dbReference type="Proteomes" id="UP000249890"/>
    </source>
</evidence>
<dbReference type="PANTHER" id="PTHR45790:SF4">
    <property type="entry name" value="COBALT-PRECORRIN-4 C(11)-METHYLTRANSFERASE"/>
    <property type="match status" value="1"/>
</dbReference>
<evidence type="ECO:0000256" key="4">
    <source>
        <dbReference type="ARBA" id="ARBA00022603"/>
    </source>
</evidence>
<dbReference type="PROSITE" id="PS00839">
    <property type="entry name" value="SUMT_1"/>
    <property type="match status" value="1"/>
</dbReference>
<evidence type="ECO:0000256" key="6">
    <source>
        <dbReference type="ARBA" id="ARBA00022691"/>
    </source>
</evidence>
<dbReference type="Gene3D" id="3.40.1010.10">
    <property type="entry name" value="Cobalt-precorrin-4 Transmethylase, Domain 1"/>
    <property type="match status" value="1"/>
</dbReference>
<keyword evidence="3" id="KW-0169">Cobalamin biosynthesis</keyword>
<dbReference type="SUPFAM" id="SSF53790">
    <property type="entry name" value="Tetrapyrrole methylase"/>
    <property type="match status" value="1"/>
</dbReference>
<evidence type="ECO:0000256" key="1">
    <source>
        <dbReference type="ARBA" id="ARBA00004953"/>
    </source>
</evidence>
<dbReference type="OrthoDB" id="9815856at2"/>
<dbReference type="Gene3D" id="3.30.950.10">
    <property type="entry name" value="Methyltransferase, Cobalt-precorrin-4 Transmethylase, Domain 2"/>
    <property type="match status" value="1"/>
</dbReference>
<dbReference type="PANTHER" id="PTHR45790">
    <property type="entry name" value="SIROHEME SYNTHASE-RELATED"/>
    <property type="match status" value="1"/>
</dbReference>
<keyword evidence="9" id="KW-1185">Reference proteome</keyword>
<dbReference type="UniPathway" id="UPA00148"/>
<comment type="pathway">
    <text evidence="1">Cofactor biosynthesis; adenosylcobalamin biosynthesis.</text>
</comment>
<dbReference type="KEGG" id="pdh:B9T62_04065"/>
<keyword evidence="4 8" id="KW-0489">Methyltransferase</keyword>
<proteinExistence type="inferred from homology"/>
<dbReference type="InterPro" id="IPR014777">
    <property type="entry name" value="4pyrrole_Mease_sub1"/>
</dbReference>
<reference evidence="8 9" key="1">
    <citation type="submission" date="2017-06" db="EMBL/GenBank/DDBJ databases">
        <title>Complete genome sequence of Paenibacillus donghaensis KCTC 13049T isolated from East Sea sediment, South Korea.</title>
        <authorList>
            <person name="Jung B.K."/>
            <person name="Hong S.-J."/>
            <person name="Shin J.-H."/>
        </authorList>
    </citation>
    <scope>NUCLEOTIDE SEQUENCE [LARGE SCALE GENOMIC DNA]</scope>
    <source>
        <strain evidence="8 9">KCTC 13049</strain>
    </source>
</reference>
<dbReference type="AlphaFoldDB" id="A0A2Z2KNU9"/>
<evidence type="ECO:0000256" key="3">
    <source>
        <dbReference type="ARBA" id="ARBA00022573"/>
    </source>
</evidence>
<evidence type="ECO:0000256" key="5">
    <source>
        <dbReference type="ARBA" id="ARBA00022679"/>
    </source>
</evidence>
<dbReference type="InterPro" id="IPR035996">
    <property type="entry name" value="4pyrrol_Methylase_sf"/>
</dbReference>
<organism evidence="8 9">
    <name type="scientific">Paenibacillus donghaensis</name>
    <dbReference type="NCBI Taxonomy" id="414771"/>
    <lineage>
        <taxon>Bacteria</taxon>
        <taxon>Bacillati</taxon>
        <taxon>Bacillota</taxon>
        <taxon>Bacilli</taxon>
        <taxon>Bacillales</taxon>
        <taxon>Paenibacillaceae</taxon>
        <taxon>Paenibacillus</taxon>
    </lineage>
</organism>
<keyword evidence="5 8" id="KW-0808">Transferase</keyword>
<accession>A0A2Z2KNU9</accession>
<dbReference type="NCBIfam" id="TIGR01465">
    <property type="entry name" value="cobM_cbiF"/>
    <property type="match status" value="1"/>
</dbReference>
<dbReference type="InterPro" id="IPR050161">
    <property type="entry name" value="Siro_Cobalamin_biosynth"/>
</dbReference>
<protein>
    <submittedName>
        <fullName evidence="8">Precorrin-4 C(11)-methyltransferase</fullName>
    </submittedName>
</protein>
<dbReference type="InterPro" id="IPR003043">
    <property type="entry name" value="Uropor_MeTrfase_CS"/>
</dbReference>
<keyword evidence="6" id="KW-0949">S-adenosyl-L-methionine</keyword>
<dbReference type="Proteomes" id="UP000249890">
    <property type="component" value="Chromosome"/>
</dbReference>
<dbReference type="GO" id="GO:0032259">
    <property type="term" value="P:methylation"/>
    <property type="evidence" value="ECO:0007669"/>
    <property type="project" value="UniProtKB-KW"/>
</dbReference>
<gene>
    <name evidence="8" type="primary">cobM</name>
    <name evidence="8" type="ORF">B9T62_04065</name>
</gene>
<dbReference type="GO" id="GO:0009236">
    <property type="term" value="P:cobalamin biosynthetic process"/>
    <property type="evidence" value="ECO:0007669"/>
    <property type="project" value="UniProtKB-UniPathway"/>
</dbReference>
<dbReference type="InterPro" id="IPR000878">
    <property type="entry name" value="4pyrrol_Mease"/>
</dbReference>
<evidence type="ECO:0000313" key="8">
    <source>
        <dbReference type="EMBL" id="ASA26175.1"/>
    </source>
</evidence>
<comment type="similarity">
    <text evidence="2">Belongs to the precorrin methyltransferase family.</text>
</comment>
<dbReference type="InterPro" id="IPR006362">
    <property type="entry name" value="Cbl_synth_CobM/CibF"/>
</dbReference>
<name>A0A2Z2KNU9_9BACL</name>
<dbReference type="GO" id="GO:0046026">
    <property type="term" value="F:precorrin-4 C11-methyltransferase activity"/>
    <property type="evidence" value="ECO:0007669"/>
    <property type="project" value="InterPro"/>
</dbReference>
<sequence length="292" mass="30647">MTMAVLEAKVYIVGAGPGDPELITLKGSRILRSADLVLYADSLVSEELVRSAKAGAEVLQSSGMDLEQQVEVMASYVRAGLSVARVHTGDPSMYGAILEQMSLLKLLGISCEIIPGVSSVFASAAALGAELTVPGLTQTVILTRAEGRTPVPDREQLRLLASHHCTVALFLSASLAGHATAEFLAAGWNPDTPVAVVKRATWPDQQILHTTVQNLEPDLHEAGITMHAMILAGWALDPQLIDGGGHRSKLYDKKFTHGCREGVAEAVIGSVDNTAVSEAGQAAPPQEAADGV</sequence>
<dbReference type="Pfam" id="PF00590">
    <property type="entry name" value="TP_methylase"/>
    <property type="match status" value="1"/>
</dbReference>
<dbReference type="EMBL" id="CP021780">
    <property type="protein sequence ID" value="ASA26175.1"/>
    <property type="molecule type" value="Genomic_DNA"/>
</dbReference>
<evidence type="ECO:0000256" key="2">
    <source>
        <dbReference type="ARBA" id="ARBA00005879"/>
    </source>
</evidence>